<dbReference type="EMBL" id="CP012525">
    <property type="protein sequence ID" value="ALC45223.1"/>
    <property type="molecule type" value="Genomic_DNA"/>
</dbReference>
<dbReference type="AlphaFoldDB" id="A0A0M3QX31"/>
<dbReference type="OrthoDB" id="8062330at2759"/>
<keyword evidence="1" id="KW-0175">Coiled coil</keyword>
<feature type="coiled-coil region" evidence="1">
    <location>
        <begin position="1"/>
        <end position="77"/>
    </location>
</feature>
<reference evidence="2 3" key="1">
    <citation type="submission" date="2015-08" db="EMBL/GenBank/DDBJ databases">
        <title>Ancestral chromatin configuration constrains chromatin evolution on differentiating sex chromosomes in Drosophila.</title>
        <authorList>
            <person name="Zhou Q."/>
            <person name="Bachtrog D."/>
        </authorList>
    </citation>
    <scope>NUCLEOTIDE SEQUENCE [LARGE SCALE GENOMIC DNA]</scope>
    <source>
        <tissue evidence="2">Whole larvae</tissue>
    </source>
</reference>
<organism evidence="2 3">
    <name type="scientific">Drosophila busckii</name>
    <name type="common">Fruit fly</name>
    <dbReference type="NCBI Taxonomy" id="30019"/>
    <lineage>
        <taxon>Eukaryota</taxon>
        <taxon>Metazoa</taxon>
        <taxon>Ecdysozoa</taxon>
        <taxon>Arthropoda</taxon>
        <taxon>Hexapoda</taxon>
        <taxon>Insecta</taxon>
        <taxon>Pterygota</taxon>
        <taxon>Neoptera</taxon>
        <taxon>Endopterygota</taxon>
        <taxon>Diptera</taxon>
        <taxon>Brachycera</taxon>
        <taxon>Muscomorpha</taxon>
        <taxon>Ephydroidea</taxon>
        <taxon>Drosophilidae</taxon>
        <taxon>Drosophila</taxon>
    </lineage>
</organism>
<sequence>MLKLQSQNAEQQEQLEQLSLKLKAQQLEQTLKDAQIRDLTSEKKMLMEQLQQTQPTILHLEQQLKDLREKFADTCANLKYSHCKLELEISENYNQQQKLKVLQEQLDVYMQTPKNLSDSSTQTEGQNVVDSSALEQRIKSLELQLQAVKKQKHETVGLLQELLQQQNEKIKNTNEMESDWQQLLDALQATQKLEQNMQLQLQQKADELHQLNELFARQNEQLEQLQELSEAHERRSAEELQELKQVQAQDEANLSQLRHQVALLEESETVTREHHKTLLNLLETETGLNLQHVNSMPQLMKVLRQQLRAAKASEELPTLKSKLAKVSEKHARALDKIKLLEQTLAAERERFEASDAGKSTASIALIEPAHEVANLIDDYKKLIQQTAEETGRPRNSYILELIERSQQCQPNLCQLSEGVAACRADMMSLNRLLVGLNPDTIRQQSVPSLMEELRAVTEHT</sequence>
<dbReference type="Proteomes" id="UP000494163">
    <property type="component" value="Chromosome 3L"/>
</dbReference>
<feature type="coiled-coil region" evidence="1">
    <location>
        <begin position="309"/>
        <end position="350"/>
    </location>
</feature>
<keyword evidence="3" id="KW-1185">Reference proteome</keyword>
<accession>A0A0M3QX31</accession>
<name>A0A0M3QX31_DROBS</name>
<evidence type="ECO:0000313" key="3">
    <source>
        <dbReference type="Proteomes" id="UP000494163"/>
    </source>
</evidence>
<evidence type="ECO:0000256" key="1">
    <source>
        <dbReference type="SAM" id="Coils"/>
    </source>
</evidence>
<feature type="coiled-coil region" evidence="1">
    <location>
        <begin position="131"/>
        <end position="260"/>
    </location>
</feature>
<gene>
    <name evidence="2" type="ORF">Dbus_chr3Lg2389</name>
</gene>
<dbReference type="SMR" id="A0A0M3QX31"/>
<protein>
    <submittedName>
        <fullName evidence="2">CG11248</fullName>
    </submittedName>
</protein>
<evidence type="ECO:0000313" key="2">
    <source>
        <dbReference type="EMBL" id="ALC45223.1"/>
    </source>
</evidence>
<proteinExistence type="predicted"/>